<reference evidence="3" key="3">
    <citation type="submission" date="2018-08" db="UniProtKB">
        <authorList>
            <consortium name="EnsemblPlants"/>
        </authorList>
    </citation>
    <scope>IDENTIFICATION</scope>
    <source>
        <strain evidence="3">cv. Bd21</strain>
    </source>
</reference>
<feature type="compositionally biased region" description="Acidic residues" evidence="1">
    <location>
        <begin position="157"/>
        <end position="173"/>
    </location>
</feature>
<feature type="compositionally biased region" description="Acidic residues" evidence="1">
    <location>
        <begin position="132"/>
        <end position="146"/>
    </location>
</feature>
<dbReference type="EnsemblPlants" id="KQK20994">
    <property type="protein sequence ID" value="KQK20994"/>
    <property type="gene ID" value="BRADI_1g58040v3"/>
</dbReference>
<protein>
    <submittedName>
        <fullName evidence="2 3">Uncharacterized protein</fullName>
    </submittedName>
</protein>
<dbReference type="Proteomes" id="UP000008810">
    <property type="component" value="Chromosome 1"/>
</dbReference>
<name>A0A0Q3S7C5_BRADI</name>
<feature type="compositionally biased region" description="Low complexity" evidence="1">
    <location>
        <begin position="20"/>
        <end position="37"/>
    </location>
</feature>
<reference evidence="2" key="2">
    <citation type="submission" date="2017-06" db="EMBL/GenBank/DDBJ databases">
        <title>WGS assembly of Brachypodium distachyon.</title>
        <authorList>
            <consortium name="The International Brachypodium Initiative"/>
            <person name="Lucas S."/>
            <person name="Harmon-Smith M."/>
            <person name="Lail K."/>
            <person name="Tice H."/>
            <person name="Grimwood J."/>
            <person name="Bruce D."/>
            <person name="Barry K."/>
            <person name="Shu S."/>
            <person name="Lindquist E."/>
            <person name="Wang M."/>
            <person name="Pitluck S."/>
            <person name="Vogel J.P."/>
            <person name="Garvin D.F."/>
            <person name="Mockler T.C."/>
            <person name="Schmutz J."/>
            <person name="Rokhsar D."/>
            <person name="Bevan M.W."/>
        </authorList>
    </citation>
    <scope>NUCLEOTIDE SEQUENCE</scope>
    <source>
        <strain evidence="2">Bd21</strain>
    </source>
</reference>
<dbReference type="EMBL" id="CM000880">
    <property type="protein sequence ID" value="KQK20994.1"/>
    <property type="molecule type" value="Genomic_DNA"/>
</dbReference>
<dbReference type="AlphaFoldDB" id="A0A0Q3S7C5"/>
<evidence type="ECO:0000313" key="2">
    <source>
        <dbReference type="EMBL" id="KQK20994.1"/>
    </source>
</evidence>
<feature type="compositionally biased region" description="Basic and acidic residues" evidence="1">
    <location>
        <begin position="147"/>
        <end position="156"/>
    </location>
</feature>
<accession>A0A0Q3S7C5</accession>
<proteinExistence type="predicted"/>
<dbReference type="Gramene" id="KQK20994">
    <property type="protein sequence ID" value="KQK20994"/>
    <property type="gene ID" value="BRADI_1g58040v3"/>
</dbReference>
<feature type="region of interest" description="Disordered" evidence="1">
    <location>
        <begin position="131"/>
        <end position="173"/>
    </location>
</feature>
<evidence type="ECO:0000313" key="4">
    <source>
        <dbReference type="Proteomes" id="UP000008810"/>
    </source>
</evidence>
<keyword evidence="4" id="KW-1185">Reference proteome</keyword>
<sequence length="473" mass="49390">MAELEDNEWVYLLADTAAPAPEVDSSSSAPAPPAAAAAEEDYSSVPAPVAAGGCWKEVMDGIERLAVVDETIGRTKKLMADDGYKSVLAFDPLKLCRYTGDDKEYSSVTPPAQGYEGETMPELLDIYAEGYDSSDTESDVYSDYSDEDRLERSRESDDIEEGGGGGLDDDDDEVERQWKEIIDEFEKLAADCEKLITSSEFAFAADDQSAFRNQPERLLGGGVEENAGLSDYDYGSGGGRSYNGLGGGYGYGYRGGSSLPGYAYYGLGGGYGYGYGSLLPGGVYYGLGGGYGYGGGSSLPGYAYYGLGGGYGYGGGGSLPGYAYSGLGGGYRYGCSGSLPSYAYYGGDLGHGGYVPYTPFGSGLDGMYPSLQTSTRFYSTESPPSAAMADGSPRRGIAFLPLAGAMPGQQLPCAMGPAAAPLELDGSKEQPEFESFYDCIRGSSSGGSGPGPRLGLPWLRKPGSHEGHGCLGL</sequence>
<evidence type="ECO:0000313" key="3">
    <source>
        <dbReference type="EnsemblPlants" id="KQK20994"/>
    </source>
</evidence>
<reference evidence="2 3" key="1">
    <citation type="journal article" date="2010" name="Nature">
        <title>Genome sequencing and analysis of the model grass Brachypodium distachyon.</title>
        <authorList>
            <consortium name="International Brachypodium Initiative"/>
        </authorList>
    </citation>
    <scope>NUCLEOTIDE SEQUENCE [LARGE SCALE GENOMIC DNA]</scope>
    <source>
        <strain evidence="2 3">Bd21</strain>
    </source>
</reference>
<evidence type="ECO:0000256" key="1">
    <source>
        <dbReference type="SAM" id="MobiDB-lite"/>
    </source>
</evidence>
<feature type="region of interest" description="Disordered" evidence="1">
    <location>
        <begin position="20"/>
        <end position="44"/>
    </location>
</feature>
<dbReference type="InParanoid" id="A0A0Q3S7C5"/>
<organism evidence="2">
    <name type="scientific">Brachypodium distachyon</name>
    <name type="common">Purple false brome</name>
    <name type="synonym">Trachynia distachya</name>
    <dbReference type="NCBI Taxonomy" id="15368"/>
    <lineage>
        <taxon>Eukaryota</taxon>
        <taxon>Viridiplantae</taxon>
        <taxon>Streptophyta</taxon>
        <taxon>Embryophyta</taxon>
        <taxon>Tracheophyta</taxon>
        <taxon>Spermatophyta</taxon>
        <taxon>Magnoliopsida</taxon>
        <taxon>Liliopsida</taxon>
        <taxon>Poales</taxon>
        <taxon>Poaceae</taxon>
        <taxon>BOP clade</taxon>
        <taxon>Pooideae</taxon>
        <taxon>Stipodae</taxon>
        <taxon>Brachypodieae</taxon>
        <taxon>Brachypodium</taxon>
    </lineage>
</organism>
<gene>
    <name evidence="2" type="ORF">BRADI_1g58040v3</name>
</gene>